<name>A0A3Q9K0T7_9ACTN</name>
<proteinExistence type="predicted"/>
<dbReference type="AlphaFoldDB" id="A0A3Q9K0T7"/>
<dbReference type="RefSeq" id="WP_127150502.1">
    <property type="nucleotide sequence ID" value="NZ_CP029042.1"/>
</dbReference>
<protein>
    <submittedName>
        <fullName evidence="1">Uncharacterized protein</fullName>
    </submittedName>
</protein>
<evidence type="ECO:0000313" key="1">
    <source>
        <dbReference type="EMBL" id="AZS71452.1"/>
    </source>
</evidence>
<dbReference type="Proteomes" id="UP000275579">
    <property type="component" value="Chromosome"/>
</dbReference>
<reference evidence="1 2" key="1">
    <citation type="submission" date="2018-04" db="EMBL/GenBank/DDBJ databases">
        <title>Complete genome sequences of Streptomyces lydicus strain WYEC and characterization of antagonistic properties of biological control agents.</title>
        <authorList>
            <person name="Mariita R.M."/>
            <person name="Sello J.K."/>
        </authorList>
    </citation>
    <scope>NUCLEOTIDE SEQUENCE [LARGE SCALE GENOMIC DNA]</scope>
    <source>
        <strain evidence="1 2">WYEC 108</strain>
    </source>
</reference>
<sequence>MIRIVTRTRLVALQQDADGARERAREVQGAADRAYAGHLRTVYDLTADAEASERTAEAARADAAIVREILERTETQLANALATVTEQAARIDALSGDLDAMAEAVVLLHYGKLHSLHPDEKAAKQHAASFGVDPDGWGTVPSDRPAVESAWRISPLSRWAVAVGGDAA</sequence>
<evidence type="ECO:0000313" key="2">
    <source>
        <dbReference type="Proteomes" id="UP000275579"/>
    </source>
</evidence>
<organism evidence="1 2">
    <name type="scientific">Streptomyces lydicus</name>
    <dbReference type="NCBI Taxonomy" id="47763"/>
    <lineage>
        <taxon>Bacteria</taxon>
        <taxon>Bacillati</taxon>
        <taxon>Actinomycetota</taxon>
        <taxon>Actinomycetes</taxon>
        <taxon>Kitasatosporales</taxon>
        <taxon>Streptomycetaceae</taxon>
        <taxon>Streptomyces</taxon>
    </lineage>
</organism>
<gene>
    <name evidence="1" type="ORF">DDE74_11260</name>
</gene>
<accession>A0A3Q9K0T7</accession>
<dbReference type="EMBL" id="CP029042">
    <property type="protein sequence ID" value="AZS71452.1"/>
    <property type="molecule type" value="Genomic_DNA"/>
</dbReference>